<dbReference type="CDD" id="cd07750">
    <property type="entry name" value="PolyPPase_VTC_like"/>
    <property type="match status" value="1"/>
</dbReference>
<evidence type="ECO:0000313" key="3">
    <source>
        <dbReference type="Proteomes" id="UP000199800"/>
    </source>
</evidence>
<dbReference type="STRING" id="29364.SAMN04487772_1063"/>
<dbReference type="EMBL" id="FOHN01000006">
    <property type="protein sequence ID" value="SES96847.1"/>
    <property type="molecule type" value="Genomic_DNA"/>
</dbReference>
<gene>
    <name evidence="2" type="ORF">SAMN04487772_1063</name>
</gene>
<dbReference type="Proteomes" id="UP000199800">
    <property type="component" value="Unassembled WGS sequence"/>
</dbReference>
<sequence>MGDLKFRHETKHYITYGDYLAIRSRLKVIAMSDQHADENGFYLIRSLYFDNYNDKALKEKVYGCNNREKFRIRFYNGDDSFIHLEKKSKINGLCNKLSASITREEVEKLIRGDIGFLKESGKPLFLDLYTKMQYQCMKPRVIVDYLREPFIYEPGNVRITFDTFIKSGLHSKDFFNMKVPRIEATEHGQLLMEVKYDAFLPEIIQMAIQVKERPKTSFSKYEACRRFG</sequence>
<dbReference type="OrthoDB" id="9784042at2"/>
<dbReference type="AlphaFoldDB" id="A0A1I0AR17"/>
<dbReference type="Pfam" id="PF09359">
    <property type="entry name" value="VTC"/>
    <property type="match status" value="1"/>
</dbReference>
<dbReference type="InterPro" id="IPR018966">
    <property type="entry name" value="VTC_domain"/>
</dbReference>
<proteinExistence type="predicted"/>
<keyword evidence="3" id="KW-1185">Reference proteome</keyword>
<evidence type="ECO:0000259" key="1">
    <source>
        <dbReference type="Pfam" id="PF09359"/>
    </source>
</evidence>
<dbReference type="InterPro" id="IPR042267">
    <property type="entry name" value="VTC_sf"/>
</dbReference>
<reference evidence="2 3" key="1">
    <citation type="submission" date="2016-10" db="EMBL/GenBank/DDBJ databases">
        <authorList>
            <person name="de Groot N.N."/>
        </authorList>
    </citation>
    <scope>NUCLEOTIDE SEQUENCE [LARGE SCALE GENOMIC DNA]</scope>
    <source>
        <strain evidence="2 3">DSM 1801</strain>
    </source>
</reference>
<evidence type="ECO:0000313" key="2">
    <source>
        <dbReference type="EMBL" id="SES96847.1"/>
    </source>
</evidence>
<dbReference type="RefSeq" id="WP_092477170.1">
    <property type="nucleotide sequence ID" value="NZ_FOHN01000006.1"/>
</dbReference>
<organism evidence="2 3">
    <name type="scientific">[Clostridium] polysaccharolyticum</name>
    <dbReference type="NCBI Taxonomy" id="29364"/>
    <lineage>
        <taxon>Bacteria</taxon>
        <taxon>Bacillati</taxon>
        <taxon>Bacillota</taxon>
        <taxon>Clostridia</taxon>
        <taxon>Lachnospirales</taxon>
        <taxon>Lachnospiraceae</taxon>
    </lineage>
</organism>
<dbReference type="GO" id="GO:0006799">
    <property type="term" value="P:polyphosphate biosynthetic process"/>
    <property type="evidence" value="ECO:0007669"/>
    <property type="project" value="UniProtKB-ARBA"/>
</dbReference>
<dbReference type="Gene3D" id="3.20.100.30">
    <property type="entry name" value="VTC, catalytic tunnel domain"/>
    <property type="match status" value="1"/>
</dbReference>
<accession>A0A1I0AR17</accession>
<name>A0A1I0AR17_9FIRM</name>
<protein>
    <submittedName>
        <fullName evidence="2">VTC domain-containing protein</fullName>
    </submittedName>
</protein>
<feature type="domain" description="VTC" evidence="1">
    <location>
        <begin position="6"/>
        <end position="224"/>
    </location>
</feature>